<proteinExistence type="predicted"/>
<protein>
    <submittedName>
        <fullName evidence="1">Uncharacterized protein</fullName>
    </submittedName>
</protein>
<dbReference type="AlphaFoldDB" id="A0A1G6PTC9"/>
<name>A0A1G6PTC9_9GAMM</name>
<organism evidence="1 2">
    <name type="scientific">Ectopseudomonas chengduensis</name>
    <dbReference type="NCBI Taxonomy" id="489632"/>
    <lineage>
        <taxon>Bacteria</taxon>
        <taxon>Pseudomonadati</taxon>
        <taxon>Pseudomonadota</taxon>
        <taxon>Gammaproteobacteria</taxon>
        <taxon>Pseudomonadales</taxon>
        <taxon>Pseudomonadaceae</taxon>
        <taxon>Ectopseudomonas</taxon>
    </lineage>
</organism>
<dbReference type="EMBL" id="FMZQ01000007">
    <property type="protein sequence ID" value="SDC82647.1"/>
    <property type="molecule type" value="Genomic_DNA"/>
</dbReference>
<dbReference type="RefSeq" id="WP_017362215.1">
    <property type="nucleotide sequence ID" value="NZ_FMZQ01000007.1"/>
</dbReference>
<sequence>MAKELKVFALNQGDGTRRIVASPTKSRAATLLGVKGYYLDTHGGPTEDAEEKELALSDPGAVWAMRPNGKKWTKVADSKKADALPSHGGKRPGAGKPLIGPGPSKQRGFRMDDENYARFMELGGTKFLRKVVASGIDLTSKEWADLEKLGGVAWLRKQMAAGLKELKG</sequence>
<keyword evidence="2" id="KW-1185">Reference proteome</keyword>
<dbReference type="GeneID" id="57609152"/>
<reference evidence="2" key="1">
    <citation type="submission" date="2016-10" db="EMBL/GenBank/DDBJ databases">
        <authorList>
            <person name="Varghese N."/>
            <person name="Submissions S."/>
        </authorList>
    </citation>
    <scope>NUCLEOTIDE SEQUENCE [LARGE SCALE GENOMIC DNA]</scope>
    <source>
        <strain evidence="2">DSM 26382</strain>
    </source>
</reference>
<gene>
    <name evidence="1" type="ORF">SAMN05216576_10757</name>
</gene>
<dbReference type="Proteomes" id="UP000199467">
    <property type="component" value="Unassembled WGS sequence"/>
</dbReference>
<evidence type="ECO:0000313" key="1">
    <source>
        <dbReference type="EMBL" id="SDC82647.1"/>
    </source>
</evidence>
<evidence type="ECO:0000313" key="2">
    <source>
        <dbReference type="Proteomes" id="UP000199467"/>
    </source>
</evidence>
<accession>A0A1G6PTC9</accession>